<dbReference type="PROSITE" id="PS00018">
    <property type="entry name" value="EF_HAND_1"/>
    <property type="match status" value="1"/>
</dbReference>
<dbReference type="Gene3D" id="1.10.287.1490">
    <property type="match status" value="1"/>
</dbReference>
<keyword evidence="1" id="KW-0106">Calcium</keyword>
<feature type="compositionally biased region" description="Low complexity" evidence="2">
    <location>
        <begin position="435"/>
        <end position="451"/>
    </location>
</feature>
<evidence type="ECO:0000313" key="5">
    <source>
        <dbReference type="EMBL" id="KDR80258.1"/>
    </source>
</evidence>
<feature type="domain" description="EH" evidence="3">
    <location>
        <begin position="126"/>
        <end position="209"/>
    </location>
</feature>
<feature type="domain" description="EH" evidence="3">
    <location>
        <begin position="273"/>
        <end position="362"/>
    </location>
</feature>
<reference evidence="6" key="1">
    <citation type="journal article" date="2014" name="Proc. Natl. Acad. Sci. U.S.A.">
        <title>Extensive sampling of basidiomycete genomes demonstrates inadequacy of the white-rot/brown-rot paradigm for wood decay fungi.</title>
        <authorList>
            <person name="Riley R."/>
            <person name="Salamov A.A."/>
            <person name="Brown D.W."/>
            <person name="Nagy L.G."/>
            <person name="Floudas D."/>
            <person name="Held B.W."/>
            <person name="Levasseur A."/>
            <person name="Lombard V."/>
            <person name="Morin E."/>
            <person name="Otillar R."/>
            <person name="Lindquist E.A."/>
            <person name="Sun H."/>
            <person name="LaButti K.M."/>
            <person name="Schmutz J."/>
            <person name="Jabbour D."/>
            <person name="Luo H."/>
            <person name="Baker S.E."/>
            <person name="Pisabarro A.G."/>
            <person name="Walton J.D."/>
            <person name="Blanchette R.A."/>
            <person name="Henrissat B."/>
            <person name="Martin F."/>
            <person name="Cullen D."/>
            <person name="Hibbett D.S."/>
            <person name="Grigoriev I.V."/>
        </authorList>
    </citation>
    <scope>NUCLEOTIDE SEQUENCE [LARGE SCALE GENOMIC DNA]</scope>
    <source>
        <strain evidence="6">CBS 339.88</strain>
    </source>
</reference>
<dbReference type="AlphaFoldDB" id="A0A067TMQ9"/>
<dbReference type="GO" id="GO:0006897">
    <property type="term" value="P:endocytosis"/>
    <property type="evidence" value="ECO:0007669"/>
    <property type="project" value="TreeGrafter"/>
</dbReference>
<dbReference type="CDD" id="cd00052">
    <property type="entry name" value="EH"/>
    <property type="match status" value="1"/>
</dbReference>
<dbReference type="InterPro" id="IPR002048">
    <property type="entry name" value="EF_hand_dom"/>
</dbReference>
<dbReference type="Pfam" id="PF12763">
    <property type="entry name" value="EH"/>
    <property type="match status" value="3"/>
</dbReference>
<dbReference type="STRING" id="685588.A0A067TMQ9"/>
<feature type="domain" description="EF-hand" evidence="4">
    <location>
        <begin position="306"/>
        <end position="341"/>
    </location>
</feature>
<dbReference type="OrthoDB" id="524326at2759"/>
<protein>
    <submittedName>
        <fullName evidence="5">Uncharacterized protein</fullName>
    </submittedName>
</protein>
<feature type="compositionally biased region" description="Polar residues" evidence="2">
    <location>
        <begin position="224"/>
        <end position="256"/>
    </location>
</feature>
<dbReference type="SMART" id="SM00027">
    <property type="entry name" value="EH"/>
    <property type="match status" value="3"/>
</dbReference>
<keyword evidence="6" id="KW-1185">Reference proteome</keyword>
<dbReference type="Proteomes" id="UP000027222">
    <property type="component" value="Unassembled WGS sequence"/>
</dbReference>
<dbReference type="SUPFAM" id="SSF47473">
    <property type="entry name" value="EF-hand"/>
    <property type="match status" value="3"/>
</dbReference>
<dbReference type="SMART" id="SM00054">
    <property type="entry name" value="EFh"/>
    <property type="match status" value="2"/>
</dbReference>
<feature type="region of interest" description="Disordered" evidence="2">
    <location>
        <begin position="783"/>
        <end position="816"/>
    </location>
</feature>
<feature type="region of interest" description="Disordered" evidence="2">
    <location>
        <begin position="717"/>
        <end position="743"/>
    </location>
</feature>
<evidence type="ECO:0000256" key="1">
    <source>
        <dbReference type="ARBA" id="ARBA00022837"/>
    </source>
</evidence>
<dbReference type="Gene3D" id="1.10.238.10">
    <property type="entry name" value="EF-hand"/>
    <property type="match status" value="3"/>
</dbReference>
<evidence type="ECO:0000259" key="4">
    <source>
        <dbReference type="PROSITE" id="PS50222"/>
    </source>
</evidence>
<dbReference type="PANTHER" id="PTHR11216">
    <property type="entry name" value="EH DOMAIN"/>
    <property type="match status" value="1"/>
</dbReference>
<feature type="compositionally biased region" description="Low complexity" evidence="2">
    <location>
        <begin position="362"/>
        <end position="380"/>
    </location>
</feature>
<dbReference type="GO" id="GO:0005509">
    <property type="term" value="F:calcium ion binding"/>
    <property type="evidence" value="ECO:0007669"/>
    <property type="project" value="InterPro"/>
</dbReference>
<dbReference type="EMBL" id="KL142372">
    <property type="protein sequence ID" value="KDR80258.1"/>
    <property type="molecule type" value="Genomic_DNA"/>
</dbReference>
<dbReference type="PROSITE" id="PS50031">
    <property type="entry name" value="EH"/>
    <property type="match status" value="3"/>
</dbReference>
<accession>A0A067TMQ9</accession>
<dbReference type="PANTHER" id="PTHR11216:SF170">
    <property type="entry name" value="DYNAMIN ASSOCIATED PROTEIN 160, ISOFORM D"/>
    <property type="match status" value="1"/>
</dbReference>
<name>A0A067TMQ9_GALM3</name>
<sequence length="816" mass="90062">MTGSETFTPSEEEEELATLILTITDCLKDGALNASAAIEIFKKSGLSYKILADIWNIADSNKSGDLSHGELTVAIRLMGWVQMGEELDDGLLAKAGPMPTLEGITDVPRKPSSSHTQQFPPVIPDDVRHYKRIFMNAGPDNGLLDGEKVMSSFMTSNLSFDYLWKIKKLVDTTDRDSLTLREFSLGMYLIQSLQSCLISSVPASIPPELSNQFPDLPSGKPERSPSQISRHPSTSSLNPSPSMTHLSPPVSSNNASLPKLDEREEIWAVLPHEKLDSDRHFARLDVDHKGYVDGEPVGTFFMGYGLPSEELAKIWNLADINNDNRLTSDSFAVALHLIRQRLAGDDIPVSLPSSLRPPPRPGVSRKPSSSPTSPTLLASLKNKPPPPPPPKRDRTSSVRLPNGPIIAANVSPGPGKYSTPLSPPLSPVPMKSHSRTPMSTPSMSFMSIPTSKAPPADVLSPFEDSAAISSSYPPSRHHTPPGTPQPRPPDNSNAEALEEFKKETARLSLQVESLLSQLTVQNKLRDLNENLRNENDGLKSQMTEVERTVSELLSQNDMNGSRDLEVDGLMAELANKESHVENTERMLAVVTQDADELRSLLREAQQATTKANSEVEDLKRTVTIQEEEIKELKSRLTDMGKAMSEPSSTTNNRELRVLIRDVTKENDALKGQVRSMEKSMEQLLLSTKFHAKYDEVDRENKRLKQEMQNLELLTAQLQSQSSSHGGNGNGRSTASSRGVESLTRENDQLKAQLKDGQRSYAQLRSTSETKLVELQEKVENLTQENTRLKIDASTPPRRQTQEDNSVPPPAYDDTFV</sequence>
<dbReference type="InterPro" id="IPR018247">
    <property type="entry name" value="EF_Hand_1_Ca_BS"/>
</dbReference>
<gene>
    <name evidence="5" type="ORF">GALMADRAFT_242591</name>
</gene>
<dbReference type="PROSITE" id="PS50222">
    <property type="entry name" value="EF_HAND_2"/>
    <property type="match status" value="2"/>
</dbReference>
<dbReference type="GO" id="GO:0005737">
    <property type="term" value="C:cytoplasm"/>
    <property type="evidence" value="ECO:0007669"/>
    <property type="project" value="TreeGrafter"/>
</dbReference>
<dbReference type="InterPro" id="IPR011992">
    <property type="entry name" value="EF-hand-dom_pair"/>
</dbReference>
<evidence type="ECO:0000313" key="6">
    <source>
        <dbReference type="Proteomes" id="UP000027222"/>
    </source>
</evidence>
<feature type="region of interest" description="Disordered" evidence="2">
    <location>
        <begin position="209"/>
        <end position="256"/>
    </location>
</feature>
<evidence type="ECO:0000256" key="2">
    <source>
        <dbReference type="SAM" id="MobiDB-lite"/>
    </source>
</evidence>
<feature type="domain" description="EF-hand" evidence="4">
    <location>
        <begin position="46"/>
        <end position="81"/>
    </location>
</feature>
<organism evidence="5 6">
    <name type="scientific">Galerina marginata (strain CBS 339.88)</name>
    <dbReference type="NCBI Taxonomy" id="685588"/>
    <lineage>
        <taxon>Eukaryota</taxon>
        <taxon>Fungi</taxon>
        <taxon>Dikarya</taxon>
        <taxon>Basidiomycota</taxon>
        <taxon>Agaricomycotina</taxon>
        <taxon>Agaricomycetes</taxon>
        <taxon>Agaricomycetidae</taxon>
        <taxon>Agaricales</taxon>
        <taxon>Agaricineae</taxon>
        <taxon>Strophariaceae</taxon>
        <taxon>Galerina</taxon>
    </lineage>
</organism>
<proteinExistence type="predicted"/>
<dbReference type="GO" id="GO:0016197">
    <property type="term" value="P:endosomal transport"/>
    <property type="evidence" value="ECO:0007669"/>
    <property type="project" value="TreeGrafter"/>
</dbReference>
<dbReference type="HOGENOM" id="CLU_337397_0_0_1"/>
<dbReference type="GO" id="GO:0005886">
    <property type="term" value="C:plasma membrane"/>
    <property type="evidence" value="ECO:0007669"/>
    <property type="project" value="TreeGrafter"/>
</dbReference>
<feature type="domain" description="EH" evidence="3">
    <location>
        <begin position="13"/>
        <end position="99"/>
    </location>
</feature>
<dbReference type="InterPro" id="IPR000261">
    <property type="entry name" value="EH_dom"/>
</dbReference>
<feature type="region of interest" description="Disordered" evidence="2">
    <location>
        <begin position="347"/>
        <end position="493"/>
    </location>
</feature>
<evidence type="ECO:0000259" key="3">
    <source>
        <dbReference type="PROSITE" id="PS50031"/>
    </source>
</evidence>